<evidence type="ECO:0000256" key="1">
    <source>
        <dbReference type="SAM" id="MobiDB-lite"/>
    </source>
</evidence>
<protein>
    <submittedName>
        <fullName evidence="2">Uncharacterized protein</fullName>
    </submittedName>
</protein>
<organism evidence="2 3">
    <name type="scientific">Blastomyces gilchristii (strain SLH14081)</name>
    <name type="common">Blastomyces dermatitidis</name>
    <dbReference type="NCBI Taxonomy" id="559298"/>
    <lineage>
        <taxon>Eukaryota</taxon>
        <taxon>Fungi</taxon>
        <taxon>Dikarya</taxon>
        <taxon>Ascomycota</taxon>
        <taxon>Pezizomycotina</taxon>
        <taxon>Eurotiomycetes</taxon>
        <taxon>Eurotiomycetidae</taxon>
        <taxon>Onygenales</taxon>
        <taxon>Ajellomycetaceae</taxon>
        <taxon>Blastomyces</taxon>
    </lineage>
</organism>
<proteinExistence type="predicted"/>
<name>A0A179UBK7_BLAGS</name>
<accession>A0A179UBK7</accession>
<sequence>MICDPLDCGGGRTPIKKDVPGCPAYTGTLTRATSASFPLLLAVYHREPQRPYVGHRDGDGDGGDGDWQQSSGAHHHGDGDGNGYWWYCSGHHAAAGSLDGR</sequence>
<keyword evidence="3" id="KW-1185">Reference proteome</keyword>
<dbReference type="KEGG" id="bgh:BDBG_01200"/>
<dbReference type="OrthoDB" id="3942074at2759"/>
<gene>
    <name evidence="2" type="ORF">BDBG_01200</name>
</gene>
<feature type="compositionally biased region" description="Basic and acidic residues" evidence="1">
    <location>
        <begin position="50"/>
        <end position="59"/>
    </location>
</feature>
<dbReference type="EMBL" id="GG657449">
    <property type="protein sequence ID" value="OAT04688.1"/>
    <property type="molecule type" value="Genomic_DNA"/>
</dbReference>
<reference evidence="3" key="1">
    <citation type="journal article" date="2015" name="PLoS Genet.">
        <title>The dynamic genome and transcriptome of the human fungal pathogen Blastomyces and close relative Emmonsia.</title>
        <authorList>
            <person name="Munoz J.F."/>
            <person name="Gauthier G.M."/>
            <person name="Desjardins C.A."/>
            <person name="Gallo J.E."/>
            <person name="Holder J."/>
            <person name="Sullivan T.D."/>
            <person name="Marty A.J."/>
            <person name="Carmen J.C."/>
            <person name="Chen Z."/>
            <person name="Ding L."/>
            <person name="Gujja S."/>
            <person name="Magrini V."/>
            <person name="Misas E."/>
            <person name="Mitreva M."/>
            <person name="Priest M."/>
            <person name="Saif S."/>
            <person name="Whiston E.A."/>
            <person name="Young S."/>
            <person name="Zeng Q."/>
            <person name="Goldman W.E."/>
            <person name="Mardis E.R."/>
            <person name="Taylor J.W."/>
            <person name="McEwen J.G."/>
            <person name="Clay O.K."/>
            <person name="Klein B.S."/>
            <person name="Cuomo C.A."/>
        </authorList>
    </citation>
    <scope>NUCLEOTIDE SEQUENCE [LARGE SCALE GENOMIC DNA]</scope>
    <source>
        <strain evidence="3">SLH14081</strain>
    </source>
</reference>
<evidence type="ECO:0000313" key="3">
    <source>
        <dbReference type="Proteomes" id="UP000002038"/>
    </source>
</evidence>
<dbReference type="Proteomes" id="UP000002038">
    <property type="component" value="Unassembled WGS sequence"/>
</dbReference>
<dbReference type="VEuPathDB" id="FungiDB:BDBG_01200"/>
<dbReference type="AlphaFoldDB" id="A0A179UBK7"/>
<dbReference type="RefSeq" id="XP_002628292.1">
    <property type="nucleotide sequence ID" value="XM_002628246.1"/>
</dbReference>
<dbReference type="STRING" id="559298.A0A179UBK7"/>
<dbReference type="GeneID" id="8507481"/>
<evidence type="ECO:0000313" key="2">
    <source>
        <dbReference type="EMBL" id="OAT04688.1"/>
    </source>
</evidence>
<feature type="region of interest" description="Disordered" evidence="1">
    <location>
        <begin position="50"/>
        <end position="76"/>
    </location>
</feature>